<dbReference type="SUPFAM" id="SSF46689">
    <property type="entry name" value="Homeodomain-like"/>
    <property type="match status" value="1"/>
</dbReference>
<gene>
    <name evidence="4" type="primary">LOC114328256</name>
</gene>
<name>A0A6P7FIG0_DIAVI</name>
<sequence>MHMKMPKNYSKDDLVNAINEVRDGAKIRETERKYNIPHATFMDQLKQKTSLDARKGSPTILTSDEENPLVCWLKGMGKKGIPVEPRQLIDAVQELIKKDRRKSPFTQGIPGRKWLDLFFKTTSNSNRPAISRRPPIRKTFLLNVSNSKMSHRFRKKTSLIVFLSACLIFRDSVSENSTENADVENIVLGSHHFFRMPENSTLNSTFYSIEDQESTETDESPPVDDSLQDLSFFNSLKIVQEVIAKLSNAECVRDVAHVLQASNKGERWAYEMLDSFPKFPEGILYGNFYQLGNFDECVRIKRTVNSNRGNTSVADTVLQGQYCLVDIHFRRKAEQTKQQIQNNENMALNINRALFNNSIVHWAVCLPSSCSTNDTEVLTQEIFALSLPNFDVVSVYADPKKCEYQKPLPIKTEEIIYGIGLEGKQEGKRYLEYKKMSWLSNIRQWTLWTGIHSHKILLNPAKNRTDCLTSHLTRLCMVDAYAGMHVTLRRRSSEMAMICVQELISIRSSRLTPAYAVVVGFYTTFLYRTGSGPFWDSKIGVERDRCQQSWWLNLLYVNNYIGTDNLCMFQSWYLAVDYHLFIVAPFVIYVLWKKPKIGIAVLVLCTVVSVLVPFTITYVDSLDPTVMAFPPEIEDLGQNFYFVNYYIKTHMRCSSYCIGLFYAYLVYKIQRDTKKIPGYVIICGWILAVVGGLGSMVSVVLFYQPDHSPNILENAAYSALHRICWALAIGWIMLVCITGNATYINKFLSHKFFIPASRLTYCAYLANGLVEIYSSGVNRQAMYMSIFELASKVLGHIVLTFTLAFVLCIIFESPIHGMEKILLKKIDVKRPKPKHPERLPNGDFQ</sequence>
<accession>A0A6P7FIG0</accession>
<dbReference type="Pfam" id="PF20146">
    <property type="entry name" value="NRF"/>
    <property type="match status" value="1"/>
</dbReference>
<dbReference type="InterPro" id="IPR006621">
    <property type="entry name" value="Nose-resist-to-fluoxetine_N"/>
</dbReference>
<dbReference type="PANTHER" id="PTHR11161:SF71">
    <property type="entry name" value="NOSE RESISTANT-TO-FLUOXETINE PROTEIN N-TERMINAL DOMAIN-CONTAINING PROTEIN"/>
    <property type="match status" value="1"/>
</dbReference>
<dbReference type="InParanoid" id="A0A6P7FIG0"/>
<proteinExistence type="predicted"/>
<keyword evidence="2" id="KW-0472">Membrane</keyword>
<feature type="transmembrane region" description="Helical" evidence="2">
    <location>
        <begin position="679"/>
        <end position="703"/>
    </location>
</feature>
<evidence type="ECO:0000259" key="3">
    <source>
        <dbReference type="SMART" id="SM00703"/>
    </source>
</evidence>
<keyword evidence="2" id="KW-0812">Transmembrane</keyword>
<protein>
    <submittedName>
        <fullName evidence="4">Uncharacterized protein LOC114328256</fullName>
    </submittedName>
</protein>
<dbReference type="InterPro" id="IPR009057">
    <property type="entry name" value="Homeodomain-like_sf"/>
</dbReference>
<evidence type="ECO:0000256" key="2">
    <source>
        <dbReference type="SAM" id="Phobius"/>
    </source>
</evidence>
<feature type="transmembrane region" description="Helical" evidence="2">
    <location>
        <begin position="723"/>
        <end position="744"/>
    </location>
</feature>
<dbReference type="GO" id="GO:0005634">
    <property type="term" value="C:nucleus"/>
    <property type="evidence" value="ECO:0007669"/>
    <property type="project" value="UniProtKB-SubCell"/>
</dbReference>
<dbReference type="OrthoDB" id="10006435at2759"/>
<dbReference type="Pfam" id="PF01757">
    <property type="entry name" value="Acyl_transf_3"/>
    <property type="match status" value="1"/>
</dbReference>
<keyword evidence="2" id="KW-1133">Transmembrane helix</keyword>
<dbReference type="InterPro" id="IPR052728">
    <property type="entry name" value="O2_lipid_transport_reg"/>
</dbReference>
<feature type="transmembrane region" description="Helical" evidence="2">
    <location>
        <begin position="649"/>
        <end position="667"/>
    </location>
</feature>
<comment type="subcellular location">
    <subcellularLocation>
        <location evidence="1">Nucleus</location>
    </subcellularLocation>
</comment>
<feature type="transmembrane region" description="Helical" evidence="2">
    <location>
        <begin position="572"/>
        <end position="592"/>
    </location>
</feature>
<feature type="transmembrane region" description="Helical" evidence="2">
    <location>
        <begin position="599"/>
        <end position="619"/>
    </location>
</feature>
<dbReference type="AlphaFoldDB" id="A0A6P7FIG0"/>
<feature type="domain" description="Nose resistant-to-fluoxetine protein N-terminal" evidence="3">
    <location>
        <begin position="248"/>
        <end position="395"/>
    </location>
</feature>
<dbReference type="GO" id="GO:0016747">
    <property type="term" value="F:acyltransferase activity, transferring groups other than amino-acyl groups"/>
    <property type="evidence" value="ECO:0007669"/>
    <property type="project" value="InterPro"/>
</dbReference>
<feature type="transmembrane region" description="Helical" evidence="2">
    <location>
        <begin position="793"/>
        <end position="815"/>
    </location>
</feature>
<reference evidence="4" key="1">
    <citation type="submission" date="2025-08" db="UniProtKB">
        <authorList>
            <consortium name="RefSeq"/>
        </authorList>
    </citation>
    <scope>IDENTIFICATION</scope>
    <source>
        <tissue evidence="4">Whole insect</tissue>
    </source>
</reference>
<dbReference type="InterPro" id="IPR002656">
    <property type="entry name" value="Acyl_transf_3_dom"/>
</dbReference>
<dbReference type="SMART" id="SM00703">
    <property type="entry name" value="NRF"/>
    <property type="match status" value="1"/>
</dbReference>
<evidence type="ECO:0000256" key="1">
    <source>
        <dbReference type="ARBA" id="ARBA00004123"/>
    </source>
</evidence>
<dbReference type="RefSeq" id="XP_028132858.1">
    <property type="nucleotide sequence ID" value="XM_028277057.1"/>
</dbReference>
<organism evidence="4">
    <name type="scientific">Diabrotica virgifera virgifera</name>
    <name type="common">western corn rootworm</name>
    <dbReference type="NCBI Taxonomy" id="50390"/>
    <lineage>
        <taxon>Eukaryota</taxon>
        <taxon>Metazoa</taxon>
        <taxon>Ecdysozoa</taxon>
        <taxon>Arthropoda</taxon>
        <taxon>Hexapoda</taxon>
        <taxon>Insecta</taxon>
        <taxon>Pterygota</taxon>
        <taxon>Neoptera</taxon>
        <taxon>Endopterygota</taxon>
        <taxon>Coleoptera</taxon>
        <taxon>Polyphaga</taxon>
        <taxon>Cucujiformia</taxon>
        <taxon>Chrysomeloidea</taxon>
        <taxon>Chrysomelidae</taxon>
        <taxon>Galerucinae</taxon>
        <taxon>Diabroticina</taxon>
        <taxon>Diabroticites</taxon>
        <taxon>Diabrotica</taxon>
    </lineage>
</organism>
<evidence type="ECO:0000313" key="4">
    <source>
        <dbReference type="RefSeq" id="XP_028132858.1"/>
    </source>
</evidence>
<dbReference type="PANTHER" id="PTHR11161">
    <property type="entry name" value="O-ACYLTRANSFERASE"/>
    <property type="match status" value="1"/>
</dbReference>